<dbReference type="Gene3D" id="3.40.50.300">
    <property type="entry name" value="P-loop containing nucleotide triphosphate hydrolases"/>
    <property type="match status" value="1"/>
</dbReference>
<dbReference type="HAMAP" id="MF_00109">
    <property type="entry name" value="Shikimate_kinase"/>
    <property type="match status" value="1"/>
</dbReference>
<keyword evidence="5 7" id="KW-0067">ATP-binding</keyword>
<feature type="binding site" evidence="7">
    <location>
        <position position="16"/>
    </location>
    <ligand>
        <name>Mg(2+)</name>
        <dbReference type="ChEBI" id="CHEBI:18420"/>
    </ligand>
</feature>
<dbReference type="PANTHER" id="PTHR21087:SF16">
    <property type="entry name" value="SHIKIMATE KINASE 1, CHLOROPLASTIC"/>
    <property type="match status" value="1"/>
</dbReference>
<evidence type="ECO:0000313" key="9">
    <source>
        <dbReference type="Proteomes" id="UP000261080"/>
    </source>
</evidence>
<reference evidence="8 9" key="1">
    <citation type="submission" date="2018-08" db="EMBL/GenBank/DDBJ databases">
        <title>A genome reference for cultivated species of the human gut microbiota.</title>
        <authorList>
            <person name="Zou Y."/>
            <person name="Xue W."/>
            <person name="Luo G."/>
        </authorList>
    </citation>
    <scope>NUCLEOTIDE SEQUENCE [LARGE SCALE GENOMIC DNA]</scope>
    <source>
        <strain evidence="8 9">AF37-2AT</strain>
    </source>
</reference>
<evidence type="ECO:0000256" key="4">
    <source>
        <dbReference type="ARBA" id="ARBA00022777"/>
    </source>
</evidence>
<evidence type="ECO:0000256" key="5">
    <source>
        <dbReference type="ARBA" id="ARBA00022840"/>
    </source>
</evidence>
<dbReference type="PANTHER" id="PTHR21087">
    <property type="entry name" value="SHIKIMATE KINASE"/>
    <property type="match status" value="1"/>
</dbReference>
<organism evidence="8 9">
    <name type="scientific">Sellimonas intestinalis</name>
    <dbReference type="NCBI Taxonomy" id="1653434"/>
    <lineage>
        <taxon>Bacteria</taxon>
        <taxon>Bacillati</taxon>
        <taxon>Bacillota</taxon>
        <taxon>Clostridia</taxon>
        <taxon>Lachnospirales</taxon>
        <taxon>Lachnospiraceae</taxon>
        <taxon>Sellimonas</taxon>
    </lineage>
</organism>
<dbReference type="InterPro" id="IPR031322">
    <property type="entry name" value="Shikimate/glucono_kinase"/>
</dbReference>
<evidence type="ECO:0000256" key="1">
    <source>
        <dbReference type="ARBA" id="ARBA00022605"/>
    </source>
</evidence>
<evidence type="ECO:0000256" key="7">
    <source>
        <dbReference type="HAMAP-Rule" id="MF_00109"/>
    </source>
</evidence>
<comment type="subunit">
    <text evidence="7">Monomer.</text>
</comment>
<sequence length="171" mass="19300">MKKNLIFIGMPASGKSTIGIVAAKRLGYRFIDTDLMIQEQEGKLLREIIQERGTAGFLEVEDQVNASVQAERTVIAPGGSVVYCENAMRHYQEIGIIVYLHVPYTEIETRIQNARSRGVVLRDGQTLRDLYDERCRLFEQYADIRINEDGLSMGETVEKVLAIFGDIRGES</sequence>
<feature type="binding site" evidence="7">
    <location>
        <position position="34"/>
    </location>
    <ligand>
        <name>substrate</name>
    </ligand>
</feature>
<protein>
    <recommendedName>
        <fullName evidence="7">Shikimate kinase</fullName>
        <shortName evidence="7">SK</shortName>
        <ecNumber evidence="7">2.7.1.71</ecNumber>
    </recommendedName>
</protein>
<keyword evidence="7" id="KW-0963">Cytoplasm</keyword>
<keyword evidence="2 7" id="KW-0808">Transferase</keyword>
<gene>
    <name evidence="7" type="primary">aroK</name>
    <name evidence="8" type="ORF">DW016_07850</name>
</gene>
<dbReference type="RefSeq" id="WP_024731562.1">
    <property type="nucleotide sequence ID" value="NZ_CALBAT010000017.1"/>
</dbReference>
<comment type="subcellular location">
    <subcellularLocation>
        <location evidence="7">Cytoplasm</location>
    </subcellularLocation>
</comment>
<evidence type="ECO:0000256" key="2">
    <source>
        <dbReference type="ARBA" id="ARBA00022679"/>
    </source>
</evidence>
<dbReference type="GO" id="GO:0005829">
    <property type="term" value="C:cytosol"/>
    <property type="evidence" value="ECO:0007669"/>
    <property type="project" value="TreeGrafter"/>
</dbReference>
<dbReference type="GO" id="GO:0004765">
    <property type="term" value="F:shikimate kinase activity"/>
    <property type="evidence" value="ECO:0007669"/>
    <property type="project" value="UniProtKB-UniRule"/>
</dbReference>
<dbReference type="OrthoDB" id="9800332at2"/>
<accession>A0A3E3K3A1</accession>
<comment type="similarity">
    <text evidence="7">Belongs to the shikimate kinase family.</text>
</comment>
<dbReference type="GO" id="GO:0008652">
    <property type="term" value="P:amino acid biosynthetic process"/>
    <property type="evidence" value="ECO:0007669"/>
    <property type="project" value="UniProtKB-KW"/>
</dbReference>
<dbReference type="InterPro" id="IPR000623">
    <property type="entry name" value="Shikimate_kinase/TSH1"/>
</dbReference>
<dbReference type="InterPro" id="IPR027417">
    <property type="entry name" value="P-loop_NTPase"/>
</dbReference>
<dbReference type="EC" id="2.7.1.71" evidence="7"/>
<comment type="caution">
    <text evidence="7">Lacks conserved residue(s) required for the propagation of feature annotation.</text>
</comment>
<comment type="function">
    <text evidence="7">Catalyzes the specific phosphorylation of the 3-hydroxyl group of shikimic acid using ATP as a cosubstrate.</text>
</comment>
<evidence type="ECO:0000256" key="3">
    <source>
        <dbReference type="ARBA" id="ARBA00022741"/>
    </source>
</evidence>
<dbReference type="UniPathway" id="UPA00053">
    <property type="reaction ID" value="UER00088"/>
</dbReference>
<feature type="binding site" evidence="7">
    <location>
        <position position="134"/>
    </location>
    <ligand>
        <name>substrate</name>
    </ligand>
</feature>
<feature type="binding site" evidence="7">
    <location>
        <position position="117"/>
    </location>
    <ligand>
        <name>ATP</name>
        <dbReference type="ChEBI" id="CHEBI:30616"/>
    </ligand>
</feature>
<keyword evidence="1 7" id="KW-0028">Amino-acid biosynthesis</keyword>
<dbReference type="SUPFAM" id="SSF52540">
    <property type="entry name" value="P-loop containing nucleoside triphosphate hydrolases"/>
    <property type="match status" value="1"/>
</dbReference>
<dbReference type="Proteomes" id="UP000261080">
    <property type="component" value="Unassembled WGS sequence"/>
</dbReference>
<dbReference type="GO" id="GO:0000287">
    <property type="term" value="F:magnesium ion binding"/>
    <property type="evidence" value="ECO:0007669"/>
    <property type="project" value="UniProtKB-UniRule"/>
</dbReference>
<comment type="pathway">
    <text evidence="7">Metabolic intermediate biosynthesis; chorismate biosynthesis; chorismate from D-erythrose 4-phosphate and phosphoenolpyruvate: step 5/7.</text>
</comment>
<dbReference type="Pfam" id="PF01202">
    <property type="entry name" value="SKI"/>
    <property type="match status" value="1"/>
</dbReference>
<dbReference type="GO" id="GO:0005524">
    <property type="term" value="F:ATP binding"/>
    <property type="evidence" value="ECO:0007669"/>
    <property type="project" value="UniProtKB-UniRule"/>
</dbReference>
<keyword evidence="4 7" id="KW-0418">Kinase</keyword>
<proteinExistence type="inferred from homology"/>
<dbReference type="EMBL" id="QVLX01000003">
    <property type="protein sequence ID" value="RGE88005.1"/>
    <property type="molecule type" value="Genomic_DNA"/>
</dbReference>
<dbReference type="GO" id="GO:0009073">
    <property type="term" value="P:aromatic amino acid family biosynthetic process"/>
    <property type="evidence" value="ECO:0007669"/>
    <property type="project" value="UniProtKB-KW"/>
</dbReference>
<keyword evidence="7" id="KW-0460">Magnesium</keyword>
<evidence type="ECO:0000313" key="8">
    <source>
        <dbReference type="EMBL" id="RGE88005.1"/>
    </source>
</evidence>
<name>A0A3E3K3A1_9FIRM</name>
<evidence type="ECO:0000256" key="6">
    <source>
        <dbReference type="ARBA" id="ARBA00023141"/>
    </source>
</evidence>
<comment type="catalytic activity">
    <reaction evidence="7">
        <text>shikimate + ATP = 3-phosphoshikimate + ADP + H(+)</text>
        <dbReference type="Rhea" id="RHEA:13121"/>
        <dbReference type="ChEBI" id="CHEBI:15378"/>
        <dbReference type="ChEBI" id="CHEBI:30616"/>
        <dbReference type="ChEBI" id="CHEBI:36208"/>
        <dbReference type="ChEBI" id="CHEBI:145989"/>
        <dbReference type="ChEBI" id="CHEBI:456216"/>
        <dbReference type="EC" id="2.7.1.71"/>
    </reaction>
</comment>
<keyword evidence="3 7" id="KW-0547">Nucleotide-binding</keyword>
<dbReference type="GO" id="GO:0009423">
    <property type="term" value="P:chorismate biosynthetic process"/>
    <property type="evidence" value="ECO:0007669"/>
    <property type="project" value="UniProtKB-UniRule"/>
</dbReference>
<keyword evidence="6 7" id="KW-0057">Aromatic amino acid biosynthesis</keyword>
<dbReference type="AlphaFoldDB" id="A0A3E3K3A1"/>
<keyword evidence="9" id="KW-1185">Reference proteome</keyword>
<dbReference type="CDD" id="cd00464">
    <property type="entry name" value="SK"/>
    <property type="match status" value="1"/>
</dbReference>
<comment type="cofactor">
    <cofactor evidence="7">
        <name>Mg(2+)</name>
        <dbReference type="ChEBI" id="CHEBI:18420"/>
    </cofactor>
    <text evidence="7">Binds 1 Mg(2+) ion per subunit.</text>
</comment>
<dbReference type="PRINTS" id="PR01100">
    <property type="entry name" value="SHIKIMTKNASE"/>
</dbReference>
<keyword evidence="7" id="KW-0479">Metal-binding</keyword>
<dbReference type="GeneID" id="97191535"/>
<feature type="binding site" evidence="7">
    <location>
        <position position="79"/>
    </location>
    <ligand>
        <name>substrate</name>
    </ligand>
</feature>
<feature type="binding site" evidence="7">
    <location>
        <begin position="12"/>
        <end position="17"/>
    </location>
    <ligand>
        <name>ATP</name>
        <dbReference type="ChEBI" id="CHEBI:30616"/>
    </ligand>
</feature>
<comment type="caution">
    <text evidence="8">The sequence shown here is derived from an EMBL/GenBank/DDBJ whole genome shotgun (WGS) entry which is preliminary data.</text>
</comment>